<proteinExistence type="predicted"/>
<dbReference type="AlphaFoldDB" id="A0A0S7WIT2"/>
<reference evidence="1 2" key="1">
    <citation type="journal article" date="2015" name="Microbiome">
        <title>Genomic resolution of linkages in carbon, nitrogen, and sulfur cycling among widespread estuary sediment bacteria.</title>
        <authorList>
            <person name="Baker B.J."/>
            <person name="Lazar C.S."/>
            <person name="Teske A.P."/>
            <person name="Dick G.J."/>
        </authorList>
    </citation>
    <scope>NUCLEOTIDE SEQUENCE [LARGE SCALE GENOMIC DNA]</scope>
    <source>
        <strain evidence="1">DG_26</strain>
    </source>
</reference>
<organism evidence="1 2">
    <name type="scientific">candidate division TA06 bacterium DG_26</name>
    <dbReference type="NCBI Taxonomy" id="1703771"/>
    <lineage>
        <taxon>Bacteria</taxon>
        <taxon>Bacteria division TA06</taxon>
    </lineage>
</organism>
<gene>
    <name evidence="1" type="ORF">AMJ40_03785</name>
</gene>
<evidence type="ECO:0000313" key="2">
    <source>
        <dbReference type="Proteomes" id="UP000051124"/>
    </source>
</evidence>
<dbReference type="Proteomes" id="UP000051124">
    <property type="component" value="Unassembled WGS sequence"/>
</dbReference>
<evidence type="ECO:0000313" key="1">
    <source>
        <dbReference type="EMBL" id="KPJ50074.1"/>
    </source>
</evidence>
<sequence>MREEAILIKTDGPSSSNVCSSSWLGQSLCRREGLPNIREILLTVHKTSLRLKGDGLRADGLHARLHLTDFSI</sequence>
<comment type="caution">
    <text evidence="1">The sequence shown here is derived from an EMBL/GenBank/DDBJ whole genome shotgun (WGS) entry which is preliminary data.</text>
</comment>
<name>A0A0S7WIT2_UNCT6</name>
<accession>A0A0S7WIT2</accession>
<dbReference type="EMBL" id="LIZT01000031">
    <property type="protein sequence ID" value="KPJ50074.1"/>
    <property type="molecule type" value="Genomic_DNA"/>
</dbReference>
<protein>
    <submittedName>
        <fullName evidence="1">Uncharacterized protein</fullName>
    </submittedName>
</protein>